<gene>
    <name evidence="2" type="ORF">KIW84_042122</name>
</gene>
<accession>A0A9D5AQ74</accession>
<protein>
    <recommendedName>
        <fullName evidence="1">DUF7054 domain-containing protein</fullName>
    </recommendedName>
</protein>
<dbReference type="PANTHER" id="PTHR33270:SF7">
    <property type="entry name" value="SNRNP25 UBIQUITIN-LIKE DOMAIN-CONTAINING PROTEIN"/>
    <property type="match status" value="1"/>
</dbReference>
<dbReference type="InterPro" id="IPR040358">
    <property type="entry name" value="At4g22758-like"/>
</dbReference>
<evidence type="ECO:0000313" key="2">
    <source>
        <dbReference type="EMBL" id="KAI5417398.1"/>
    </source>
</evidence>
<evidence type="ECO:0000259" key="1">
    <source>
        <dbReference type="Pfam" id="PF23156"/>
    </source>
</evidence>
<proteinExistence type="predicted"/>
<dbReference type="Gramene" id="Psat04G0212200-T1">
    <property type="protein sequence ID" value="KAI5417398.1"/>
    <property type="gene ID" value="KIW84_042122"/>
</dbReference>
<feature type="domain" description="DUF7054" evidence="1">
    <location>
        <begin position="79"/>
        <end position="162"/>
    </location>
</feature>
<organism evidence="2 3">
    <name type="scientific">Pisum sativum</name>
    <name type="common">Garden pea</name>
    <name type="synonym">Lathyrus oleraceus</name>
    <dbReference type="NCBI Taxonomy" id="3888"/>
    <lineage>
        <taxon>Eukaryota</taxon>
        <taxon>Viridiplantae</taxon>
        <taxon>Streptophyta</taxon>
        <taxon>Embryophyta</taxon>
        <taxon>Tracheophyta</taxon>
        <taxon>Spermatophyta</taxon>
        <taxon>Magnoliopsida</taxon>
        <taxon>eudicotyledons</taxon>
        <taxon>Gunneridae</taxon>
        <taxon>Pentapetalae</taxon>
        <taxon>rosids</taxon>
        <taxon>fabids</taxon>
        <taxon>Fabales</taxon>
        <taxon>Fabaceae</taxon>
        <taxon>Papilionoideae</taxon>
        <taxon>50 kb inversion clade</taxon>
        <taxon>NPAAA clade</taxon>
        <taxon>Hologalegina</taxon>
        <taxon>IRL clade</taxon>
        <taxon>Fabeae</taxon>
        <taxon>Lathyrus</taxon>
    </lineage>
</organism>
<dbReference type="PANTHER" id="PTHR33270">
    <property type="entry name" value="BNAC05G50380D PROTEIN"/>
    <property type="match status" value="1"/>
</dbReference>
<keyword evidence="3" id="KW-1185">Reference proteome</keyword>
<sequence>TKLSLNKTSKTKKANILILISMTSPPPRRNFSGKTPLSSCRKLHHNPLPEKPSTNVVDRRHVSTSLTSKMQTNDSILRPPKLLLKVTIENSLGAIQVLMLSENTVEDLIKAALVFYEKENRRPILNNYDPKSYDLHYSKFTFQSLKRDEKLLGLESRNFFLCSKPHVSSCTQEENMAMDSAFPWMILVPFLL</sequence>
<dbReference type="Pfam" id="PF23156">
    <property type="entry name" value="DUF7054"/>
    <property type="match status" value="1"/>
</dbReference>
<name>A0A9D5AQ74_PEA</name>
<feature type="non-terminal residue" evidence="2">
    <location>
        <position position="1"/>
    </location>
</feature>
<dbReference type="AlphaFoldDB" id="A0A9D5AQ74"/>
<dbReference type="InterPro" id="IPR055482">
    <property type="entry name" value="DUF7054"/>
</dbReference>
<dbReference type="Proteomes" id="UP001058974">
    <property type="component" value="Chromosome 4"/>
</dbReference>
<evidence type="ECO:0000313" key="3">
    <source>
        <dbReference type="Proteomes" id="UP001058974"/>
    </source>
</evidence>
<comment type="caution">
    <text evidence="2">The sequence shown here is derived from an EMBL/GenBank/DDBJ whole genome shotgun (WGS) entry which is preliminary data.</text>
</comment>
<reference evidence="2 3" key="1">
    <citation type="journal article" date="2022" name="Nat. Genet.">
        <title>Improved pea reference genome and pan-genome highlight genomic features and evolutionary characteristics.</title>
        <authorList>
            <person name="Yang T."/>
            <person name="Liu R."/>
            <person name="Luo Y."/>
            <person name="Hu S."/>
            <person name="Wang D."/>
            <person name="Wang C."/>
            <person name="Pandey M.K."/>
            <person name="Ge S."/>
            <person name="Xu Q."/>
            <person name="Li N."/>
            <person name="Li G."/>
            <person name="Huang Y."/>
            <person name="Saxena R.K."/>
            <person name="Ji Y."/>
            <person name="Li M."/>
            <person name="Yan X."/>
            <person name="He Y."/>
            <person name="Liu Y."/>
            <person name="Wang X."/>
            <person name="Xiang C."/>
            <person name="Varshney R.K."/>
            <person name="Ding H."/>
            <person name="Gao S."/>
            <person name="Zong X."/>
        </authorList>
    </citation>
    <scope>NUCLEOTIDE SEQUENCE [LARGE SCALE GENOMIC DNA]</scope>
    <source>
        <strain evidence="2 3">cv. Zhongwan 6</strain>
    </source>
</reference>
<dbReference type="EMBL" id="JAMSHJ010000004">
    <property type="protein sequence ID" value="KAI5417398.1"/>
    <property type="molecule type" value="Genomic_DNA"/>
</dbReference>